<gene>
    <name evidence="10" type="ORF">CEPIT_LOCUS8596</name>
</gene>
<dbReference type="InterPro" id="IPR002022">
    <property type="entry name" value="Pec_lyase"/>
</dbReference>
<keyword evidence="4 8" id="KW-0479">Metal-binding</keyword>
<dbReference type="EC" id="4.2.2.2" evidence="3 8"/>
<dbReference type="InterPro" id="IPR011050">
    <property type="entry name" value="Pectin_lyase_fold/virulence"/>
</dbReference>
<evidence type="ECO:0000313" key="11">
    <source>
        <dbReference type="Proteomes" id="UP001152523"/>
    </source>
</evidence>
<feature type="signal peptide" evidence="8">
    <location>
        <begin position="1"/>
        <end position="28"/>
    </location>
</feature>
<feature type="chain" id="PRO_5043107119" description="Pectate lyase" evidence="8">
    <location>
        <begin position="29"/>
        <end position="426"/>
    </location>
</feature>
<evidence type="ECO:0000256" key="8">
    <source>
        <dbReference type="RuleBase" id="RU361123"/>
    </source>
</evidence>
<evidence type="ECO:0000313" key="10">
    <source>
        <dbReference type="EMBL" id="CAH9083579.1"/>
    </source>
</evidence>
<comment type="pathway">
    <text evidence="2 8">Glycan metabolism; pectin degradation; 2-dehydro-3-deoxy-D-gluconate from pectin: step 2/5.</text>
</comment>
<comment type="similarity">
    <text evidence="8">Belongs to the polysaccharide lyase 1 family.</text>
</comment>
<dbReference type="InterPro" id="IPR045032">
    <property type="entry name" value="PEL"/>
</dbReference>
<keyword evidence="11" id="KW-1185">Reference proteome</keyword>
<comment type="caution">
    <text evidence="10">The sequence shown here is derived from an EMBL/GenBank/DDBJ whole genome shotgun (WGS) entry which is preliminary data.</text>
</comment>
<reference evidence="10" key="1">
    <citation type="submission" date="2022-07" db="EMBL/GenBank/DDBJ databases">
        <authorList>
            <person name="Macas J."/>
            <person name="Novak P."/>
            <person name="Neumann P."/>
        </authorList>
    </citation>
    <scope>NUCLEOTIDE SEQUENCE</scope>
</reference>
<evidence type="ECO:0000256" key="2">
    <source>
        <dbReference type="ARBA" id="ARBA00005220"/>
    </source>
</evidence>
<dbReference type="SMART" id="SM00656">
    <property type="entry name" value="Amb_all"/>
    <property type="match status" value="1"/>
</dbReference>
<keyword evidence="6 8" id="KW-0106">Calcium</keyword>
<dbReference type="GO" id="GO:0046872">
    <property type="term" value="F:metal ion binding"/>
    <property type="evidence" value="ECO:0007669"/>
    <property type="project" value="UniProtKB-KW"/>
</dbReference>
<feature type="domain" description="Pectate lyase" evidence="9">
    <location>
        <begin position="162"/>
        <end position="359"/>
    </location>
</feature>
<comment type="cofactor">
    <cofactor evidence="8">
        <name>Ca(2+)</name>
        <dbReference type="ChEBI" id="CHEBI:29108"/>
    </cofactor>
    <text evidence="8">Binds 1 Ca(2+) ion. Required for its activity.</text>
</comment>
<dbReference type="InterPro" id="IPR018082">
    <property type="entry name" value="AmbAllergen"/>
</dbReference>
<dbReference type="PANTHER" id="PTHR31683:SF187">
    <property type="entry name" value="PECTATE LYASE 18-RELATED"/>
    <property type="match status" value="1"/>
</dbReference>
<dbReference type="Gene3D" id="2.160.20.10">
    <property type="entry name" value="Single-stranded right-handed beta-helix, Pectin lyase-like"/>
    <property type="match status" value="1"/>
</dbReference>
<dbReference type="InterPro" id="IPR012334">
    <property type="entry name" value="Pectin_lyas_fold"/>
</dbReference>
<keyword evidence="7 8" id="KW-0456">Lyase</keyword>
<dbReference type="PRINTS" id="PR00807">
    <property type="entry name" value="AMBALLERGEN"/>
</dbReference>
<evidence type="ECO:0000259" key="9">
    <source>
        <dbReference type="SMART" id="SM00656"/>
    </source>
</evidence>
<accession>A0AAV0CR37</accession>
<comment type="catalytic activity">
    <reaction evidence="1 8">
        <text>Eliminative cleavage of (1-&gt;4)-alpha-D-galacturonan to give oligosaccharides with 4-deoxy-alpha-D-galact-4-enuronosyl groups at their non-reducing ends.</text>
        <dbReference type="EC" id="4.2.2.2"/>
    </reaction>
</comment>
<dbReference type="Pfam" id="PF00544">
    <property type="entry name" value="Pectate_lyase_4"/>
    <property type="match status" value="1"/>
</dbReference>
<evidence type="ECO:0000256" key="1">
    <source>
        <dbReference type="ARBA" id="ARBA00000695"/>
    </source>
</evidence>
<evidence type="ECO:0000256" key="5">
    <source>
        <dbReference type="ARBA" id="ARBA00022729"/>
    </source>
</evidence>
<organism evidence="10 11">
    <name type="scientific">Cuscuta epithymum</name>
    <dbReference type="NCBI Taxonomy" id="186058"/>
    <lineage>
        <taxon>Eukaryota</taxon>
        <taxon>Viridiplantae</taxon>
        <taxon>Streptophyta</taxon>
        <taxon>Embryophyta</taxon>
        <taxon>Tracheophyta</taxon>
        <taxon>Spermatophyta</taxon>
        <taxon>Magnoliopsida</taxon>
        <taxon>eudicotyledons</taxon>
        <taxon>Gunneridae</taxon>
        <taxon>Pentapetalae</taxon>
        <taxon>asterids</taxon>
        <taxon>lamiids</taxon>
        <taxon>Solanales</taxon>
        <taxon>Convolvulaceae</taxon>
        <taxon>Cuscuteae</taxon>
        <taxon>Cuscuta</taxon>
        <taxon>Cuscuta subgen. Cuscuta</taxon>
    </lineage>
</organism>
<dbReference type="EMBL" id="CAMAPF010000045">
    <property type="protein sequence ID" value="CAH9083579.1"/>
    <property type="molecule type" value="Genomic_DNA"/>
</dbReference>
<name>A0AAV0CR37_9ASTE</name>
<dbReference type="Proteomes" id="UP001152523">
    <property type="component" value="Unassembled WGS sequence"/>
</dbReference>
<dbReference type="GO" id="GO:0030570">
    <property type="term" value="F:pectate lyase activity"/>
    <property type="evidence" value="ECO:0007669"/>
    <property type="project" value="UniProtKB-EC"/>
</dbReference>
<evidence type="ECO:0000256" key="7">
    <source>
        <dbReference type="ARBA" id="ARBA00023239"/>
    </source>
</evidence>
<sequence length="426" mass="46164">MGFAQKRLTTVSLASLLLLLLVSDNAYAGKQNGKGGSDEISRLAEHKATATSNHTADDHHAITTMVTERMRESGRRKLGNSACGTGNHIDDCWMCSSVSWEQNPKLLADCGYGFGKATTGGRDGDLYYVTDDRDDDIVNPPPGTLRHGVLQDKPLWIMFKRNMVIHLKAELIITNDKTIDGRGVNVVLTGGGCITIQDVQNIIVHGLTIYGCQAVGGFEIRSSMSHVGVRELSDGDAISISHSKNIWIDHNTLSACKDGLVDVVAGSDAITISNNHFSNHNETILLGHLDTYTADKDMHVTLVYNRFGEKLIQRLPRCRLGTFHVVNNYYEGWEMYAIGHSANPTILSQGNVFNAATYGVKEVVHVNEEGDRSGNVLSVGDEMLGGAIFTATGSLSPSFYAKAASLTVRSPHMVDDMTKHAGAGFV</sequence>
<evidence type="ECO:0000256" key="4">
    <source>
        <dbReference type="ARBA" id="ARBA00022723"/>
    </source>
</evidence>
<dbReference type="AlphaFoldDB" id="A0AAV0CR37"/>
<dbReference type="PANTHER" id="PTHR31683">
    <property type="entry name" value="PECTATE LYASE 18-RELATED"/>
    <property type="match status" value="1"/>
</dbReference>
<proteinExistence type="inferred from homology"/>
<keyword evidence="5 8" id="KW-0732">Signal</keyword>
<evidence type="ECO:0000256" key="6">
    <source>
        <dbReference type="ARBA" id="ARBA00022837"/>
    </source>
</evidence>
<protein>
    <recommendedName>
        <fullName evidence="3 8">Pectate lyase</fullName>
        <ecNumber evidence="3 8">4.2.2.2</ecNumber>
    </recommendedName>
</protein>
<dbReference type="SUPFAM" id="SSF51126">
    <property type="entry name" value="Pectin lyase-like"/>
    <property type="match status" value="1"/>
</dbReference>
<evidence type="ECO:0000256" key="3">
    <source>
        <dbReference type="ARBA" id="ARBA00012272"/>
    </source>
</evidence>